<keyword evidence="3" id="KW-0732">Signal</keyword>
<dbReference type="PRINTS" id="PR00301">
    <property type="entry name" value="HEATSHOCK70"/>
</dbReference>
<protein>
    <submittedName>
        <fullName evidence="4">Uncharacterized protein</fullName>
    </submittedName>
</protein>
<evidence type="ECO:0000313" key="4">
    <source>
        <dbReference type="EMBL" id="CAD9198836.1"/>
    </source>
</evidence>
<feature type="signal peptide" evidence="3">
    <location>
        <begin position="1"/>
        <end position="23"/>
    </location>
</feature>
<evidence type="ECO:0000256" key="2">
    <source>
        <dbReference type="ARBA" id="ARBA00022840"/>
    </source>
</evidence>
<feature type="chain" id="PRO_5031035399" evidence="3">
    <location>
        <begin position="24"/>
        <end position="433"/>
    </location>
</feature>
<dbReference type="InterPro" id="IPR013126">
    <property type="entry name" value="Hsp_70_fam"/>
</dbReference>
<dbReference type="FunFam" id="3.90.640.10:FF:000003">
    <property type="entry name" value="Molecular chaperone DnaK"/>
    <property type="match status" value="1"/>
</dbReference>
<dbReference type="Gene3D" id="3.30.420.40">
    <property type="match status" value="2"/>
</dbReference>
<dbReference type="PANTHER" id="PTHR19375">
    <property type="entry name" value="HEAT SHOCK PROTEIN 70KDA"/>
    <property type="match status" value="1"/>
</dbReference>
<dbReference type="GO" id="GO:0140662">
    <property type="term" value="F:ATP-dependent protein folding chaperone"/>
    <property type="evidence" value="ECO:0007669"/>
    <property type="project" value="InterPro"/>
</dbReference>
<keyword evidence="1" id="KW-0547">Nucleotide-binding</keyword>
<dbReference type="Gene3D" id="3.90.640.10">
    <property type="entry name" value="Actin, Chain A, domain 4"/>
    <property type="match status" value="1"/>
</dbReference>
<sequence>MTETGPATFLAVVVGIFLMPMLAVVSPELKDAFTADVMVGIDLGTTFSVVATCTKKNVTVLPVEGHTTMPSVVFFNSSAVADWTAAPKLPDSAVVVGRRANALRATHPHNTIYGAKRLIGLDYDEPVVQLERKTLQYDVGKDEQGYAVPVVEGRMVSPEEVGTFLLRRLKTVAQEAGSVLRRVFGFKFKSVTVSVPVSFTHEQRAATIRAASKAGFSFVRVIEEPIAAAIAYGLDDHEGDRKVVVYDFGGGTLDVALLRLDPSQGAFMVIDRAGDPHLGGEDFDTAIAQHFNAKIKEATGATDDTMAAVHPAILQAAEGAKRALSDLESVNLDLEVARDEWPELDIPELVLSREDLEMICSELLQRARVPLVEALRQMNLRPEDIDDVVMVGGSSRLTAVRKLVSDFFGGLRLNTDINPDTAIAIGAARSFGC</sequence>
<dbReference type="PROSITE" id="PS00297">
    <property type="entry name" value="HSP70_1"/>
    <property type="match status" value="1"/>
</dbReference>
<dbReference type="AlphaFoldDB" id="A0A7S1WZ60"/>
<reference evidence="4" key="1">
    <citation type="submission" date="2021-01" db="EMBL/GenBank/DDBJ databases">
        <authorList>
            <person name="Corre E."/>
            <person name="Pelletier E."/>
            <person name="Niang G."/>
            <person name="Scheremetjew M."/>
            <person name="Finn R."/>
            <person name="Kale V."/>
            <person name="Holt S."/>
            <person name="Cochrane G."/>
            <person name="Meng A."/>
            <person name="Brown T."/>
            <person name="Cohen L."/>
        </authorList>
    </citation>
    <scope>NUCLEOTIDE SEQUENCE</scope>
    <source>
        <strain evidence="4">PLY429</strain>
    </source>
</reference>
<dbReference type="InterPro" id="IPR018181">
    <property type="entry name" value="Heat_shock_70_CS"/>
</dbReference>
<organism evidence="4">
    <name type="scientific">Tetraselmis chuii</name>
    <dbReference type="NCBI Taxonomy" id="63592"/>
    <lineage>
        <taxon>Eukaryota</taxon>
        <taxon>Viridiplantae</taxon>
        <taxon>Chlorophyta</taxon>
        <taxon>core chlorophytes</taxon>
        <taxon>Chlorodendrophyceae</taxon>
        <taxon>Chlorodendrales</taxon>
        <taxon>Chlorodendraceae</taxon>
        <taxon>Tetraselmis</taxon>
    </lineage>
</organism>
<gene>
    <name evidence="4" type="ORF">TCHU04912_LOCUS1069</name>
</gene>
<dbReference type="GO" id="GO:0005524">
    <property type="term" value="F:ATP binding"/>
    <property type="evidence" value="ECO:0007669"/>
    <property type="project" value="UniProtKB-KW"/>
</dbReference>
<name>A0A7S1WZ60_9CHLO</name>
<dbReference type="Pfam" id="PF00012">
    <property type="entry name" value="HSP70"/>
    <property type="match status" value="1"/>
</dbReference>
<dbReference type="EMBL" id="HBGG01001942">
    <property type="protein sequence ID" value="CAD9198836.1"/>
    <property type="molecule type" value="Transcribed_RNA"/>
</dbReference>
<keyword evidence="2" id="KW-0067">ATP-binding</keyword>
<evidence type="ECO:0000256" key="3">
    <source>
        <dbReference type="SAM" id="SignalP"/>
    </source>
</evidence>
<evidence type="ECO:0000256" key="1">
    <source>
        <dbReference type="ARBA" id="ARBA00022741"/>
    </source>
</evidence>
<proteinExistence type="predicted"/>
<dbReference type="InterPro" id="IPR043129">
    <property type="entry name" value="ATPase_NBD"/>
</dbReference>
<dbReference type="SUPFAM" id="SSF53067">
    <property type="entry name" value="Actin-like ATPase domain"/>
    <property type="match status" value="2"/>
</dbReference>
<accession>A0A7S1WZ60</accession>